<dbReference type="EMBL" id="AP021874">
    <property type="protein sequence ID" value="BBO70792.1"/>
    <property type="molecule type" value="Genomic_DNA"/>
</dbReference>
<organism evidence="2 3">
    <name type="scientific">Desulfosarcina alkanivorans</name>
    <dbReference type="NCBI Taxonomy" id="571177"/>
    <lineage>
        <taxon>Bacteria</taxon>
        <taxon>Pseudomonadati</taxon>
        <taxon>Thermodesulfobacteriota</taxon>
        <taxon>Desulfobacteria</taxon>
        <taxon>Desulfobacterales</taxon>
        <taxon>Desulfosarcinaceae</taxon>
        <taxon>Desulfosarcina</taxon>
    </lineage>
</organism>
<name>A0A5K7YM13_9BACT</name>
<reference evidence="2 3" key="1">
    <citation type="submission" date="2019-11" db="EMBL/GenBank/DDBJ databases">
        <title>Comparative genomics of hydrocarbon-degrading Desulfosarcina strains.</title>
        <authorList>
            <person name="Watanabe M."/>
            <person name="Kojima H."/>
            <person name="Fukui M."/>
        </authorList>
    </citation>
    <scope>NUCLEOTIDE SEQUENCE [LARGE SCALE GENOMIC DNA]</scope>
    <source>
        <strain evidence="2 3">PL12</strain>
    </source>
</reference>
<protein>
    <submittedName>
        <fullName evidence="2">Uncharacterized protein</fullName>
    </submittedName>
</protein>
<keyword evidence="1" id="KW-1133">Transmembrane helix</keyword>
<sequence>MIDIIGNPGDQGAVQAVDPPAGIFGHKNMMPPYGYSIIQLLISHVGAAASIFDLLQ</sequence>
<keyword evidence="1" id="KW-0472">Membrane</keyword>
<dbReference type="KEGG" id="dalk:DSCA_47220"/>
<gene>
    <name evidence="2" type="ORF">DSCA_47220</name>
</gene>
<dbReference type="AlphaFoldDB" id="A0A5K7YM13"/>
<feature type="transmembrane region" description="Helical" evidence="1">
    <location>
        <begin position="33"/>
        <end position="55"/>
    </location>
</feature>
<evidence type="ECO:0000256" key="1">
    <source>
        <dbReference type="SAM" id="Phobius"/>
    </source>
</evidence>
<accession>A0A5K7YM13</accession>
<evidence type="ECO:0000313" key="2">
    <source>
        <dbReference type="EMBL" id="BBO70792.1"/>
    </source>
</evidence>
<evidence type="ECO:0000313" key="3">
    <source>
        <dbReference type="Proteomes" id="UP000427906"/>
    </source>
</evidence>
<keyword evidence="1" id="KW-0812">Transmembrane</keyword>
<proteinExistence type="predicted"/>
<dbReference type="Proteomes" id="UP000427906">
    <property type="component" value="Chromosome"/>
</dbReference>
<keyword evidence="3" id="KW-1185">Reference proteome</keyword>